<dbReference type="EMBL" id="CAJGYO010000002">
    <property type="protein sequence ID" value="CAD6209634.1"/>
    <property type="molecule type" value="Genomic_DNA"/>
</dbReference>
<dbReference type="GO" id="GO:0005634">
    <property type="term" value="C:nucleus"/>
    <property type="evidence" value="ECO:0007669"/>
    <property type="project" value="TreeGrafter"/>
</dbReference>
<evidence type="ECO:0000256" key="5">
    <source>
        <dbReference type="ARBA" id="ARBA00023029"/>
    </source>
</evidence>
<accession>A0A811MLG7</accession>
<dbReference type="GO" id="GO:0003918">
    <property type="term" value="F:DNA topoisomerase type II (double strand cut, ATP-hydrolyzing) activity"/>
    <property type="evidence" value="ECO:0007669"/>
    <property type="project" value="UniProtKB-EC"/>
</dbReference>
<sequence>MPCRTTLELNSTAIGGGKTLRERILLLPEDYLGSVQKITRRLWVHEPGAIVPRMVTYVPGLYRIFDEMLVYATDNKQRDPSMDSLRVEVDVVRCNISIYYNGEGIPMELDQKEGLYAS</sequence>
<evidence type="ECO:0000256" key="1">
    <source>
        <dbReference type="ARBA" id="ARBA00000185"/>
    </source>
</evidence>
<evidence type="ECO:0000256" key="6">
    <source>
        <dbReference type="ARBA" id="ARBA00023125"/>
    </source>
</evidence>
<dbReference type="GO" id="GO:0000712">
    <property type="term" value="P:resolution of meiotic recombination intermediates"/>
    <property type="evidence" value="ECO:0007669"/>
    <property type="project" value="TreeGrafter"/>
</dbReference>
<keyword evidence="5" id="KW-0799">Topoisomerase</keyword>
<reference evidence="8" key="1">
    <citation type="submission" date="2020-10" db="EMBL/GenBank/DDBJ databases">
        <authorList>
            <person name="Han B."/>
            <person name="Lu T."/>
            <person name="Zhao Q."/>
            <person name="Huang X."/>
            <person name="Zhao Y."/>
        </authorList>
    </citation>
    <scope>NUCLEOTIDE SEQUENCE</scope>
</reference>
<dbReference type="Proteomes" id="UP000604825">
    <property type="component" value="Unassembled WGS sequence"/>
</dbReference>
<dbReference type="EC" id="5.6.2.2" evidence="4"/>
<protein>
    <recommendedName>
        <fullName evidence="4">DNA topoisomerase (ATP-hydrolyzing)</fullName>
        <ecNumber evidence="4">5.6.2.2</ecNumber>
    </recommendedName>
</protein>
<dbReference type="PANTHER" id="PTHR10169:SF38">
    <property type="entry name" value="DNA TOPOISOMERASE 2"/>
    <property type="match status" value="1"/>
</dbReference>
<dbReference type="Gene3D" id="3.30.565.10">
    <property type="entry name" value="Histidine kinase-like ATPase, C-terminal domain"/>
    <property type="match status" value="1"/>
</dbReference>
<evidence type="ECO:0000313" key="9">
    <source>
        <dbReference type="Proteomes" id="UP000604825"/>
    </source>
</evidence>
<proteinExistence type="predicted"/>
<gene>
    <name evidence="8" type="ORF">NCGR_LOCUS5829</name>
</gene>
<evidence type="ECO:0000256" key="4">
    <source>
        <dbReference type="ARBA" id="ARBA00012895"/>
    </source>
</evidence>
<comment type="subunit">
    <text evidence="3">Homodimer.</text>
</comment>
<keyword evidence="9" id="KW-1185">Reference proteome</keyword>
<dbReference type="AlphaFoldDB" id="A0A811MLG7"/>
<dbReference type="GO" id="GO:0003677">
    <property type="term" value="F:DNA binding"/>
    <property type="evidence" value="ECO:0007669"/>
    <property type="project" value="UniProtKB-KW"/>
</dbReference>
<dbReference type="OrthoDB" id="276498at2759"/>
<name>A0A811MLG7_9POAL</name>
<dbReference type="InterPro" id="IPR050634">
    <property type="entry name" value="DNA_Topoisomerase_II"/>
</dbReference>
<comment type="cofactor">
    <cofactor evidence="2">
        <name>Mg(2+)</name>
        <dbReference type="ChEBI" id="CHEBI:18420"/>
    </cofactor>
</comment>
<organism evidence="8 9">
    <name type="scientific">Miscanthus lutarioriparius</name>
    <dbReference type="NCBI Taxonomy" id="422564"/>
    <lineage>
        <taxon>Eukaryota</taxon>
        <taxon>Viridiplantae</taxon>
        <taxon>Streptophyta</taxon>
        <taxon>Embryophyta</taxon>
        <taxon>Tracheophyta</taxon>
        <taxon>Spermatophyta</taxon>
        <taxon>Magnoliopsida</taxon>
        <taxon>Liliopsida</taxon>
        <taxon>Poales</taxon>
        <taxon>Poaceae</taxon>
        <taxon>PACMAD clade</taxon>
        <taxon>Panicoideae</taxon>
        <taxon>Andropogonodae</taxon>
        <taxon>Andropogoneae</taxon>
        <taxon>Saccharinae</taxon>
        <taxon>Miscanthus</taxon>
    </lineage>
</organism>
<evidence type="ECO:0000313" key="8">
    <source>
        <dbReference type="EMBL" id="CAD6209634.1"/>
    </source>
</evidence>
<comment type="caution">
    <text evidence="8">The sequence shown here is derived from an EMBL/GenBank/DDBJ whole genome shotgun (WGS) entry which is preliminary data.</text>
</comment>
<evidence type="ECO:0000256" key="3">
    <source>
        <dbReference type="ARBA" id="ARBA00011738"/>
    </source>
</evidence>
<evidence type="ECO:0000256" key="7">
    <source>
        <dbReference type="ARBA" id="ARBA00023235"/>
    </source>
</evidence>
<dbReference type="SUPFAM" id="SSF55874">
    <property type="entry name" value="ATPase domain of HSP90 chaperone/DNA topoisomerase II/histidine kinase"/>
    <property type="match status" value="1"/>
</dbReference>
<comment type="catalytic activity">
    <reaction evidence="1">
        <text>ATP-dependent breakage, passage and rejoining of double-stranded DNA.</text>
        <dbReference type="EC" id="5.6.2.2"/>
    </reaction>
</comment>
<evidence type="ECO:0000256" key="2">
    <source>
        <dbReference type="ARBA" id="ARBA00001946"/>
    </source>
</evidence>
<keyword evidence="7" id="KW-0413">Isomerase</keyword>
<dbReference type="PANTHER" id="PTHR10169">
    <property type="entry name" value="DNA TOPOISOMERASE/GYRASE"/>
    <property type="match status" value="1"/>
</dbReference>
<keyword evidence="6" id="KW-0238">DNA-binding</keyword>
<dbReference type="GO" id="GO:0000819">
    <property type="term" value="P:sister chromatid segregation"/>
    <property type="evidence" value="ECO:0007669"/>
    <property type="project" value="TreeGrafter"/>
</dbReference>
<dbReference type="InterPro" id="IPR036890">
    <property type="entry name" value="HATPase_C_sf"/>
</dbReference>